<proteinExistence type="predicted"/>
<dbReference type="STRING" id="260084.SAMN02927928_0532"/>
<dbReference type="OrthoDB" id="8443793at2"/>
<name>A0A1G4PP59_9CAUL</name>
<dbReference type="InterPro" id="IPR003772">
    <property type="entry name" value="YceD"/>
</dbReference>
<gene>
    <name evidence="1" type="ORF">SAMN02927928_0532</name>
</gene>
<protein>
    <submittedName>
        <fullName evidence="1">Uncharacterized metal-binding protein YceD, DUF177 family</fullName>
    </submittedName>
</protein>
<accession>A0A1G4PP59</accession>
<sequence>MSDQQDTGLWEHRVRFDQAAKGLKVDLVADEARRDVIAKAFGMIELNSLAAHVETRSVAGEKPVVRVSLALTGEVTQECGVTLEPFTHEISSELEIDCIEKQRVTTEVAEVGAREFTLDDLDEPDVIENGQIDLGQYVIEALGEAYDPFERKPGAVFEEPEVVKEPSPFAVLAQLKRDE</sequence>
<dbReference type="Proteomes" id="UP000199150">
    <property type="component" value="Unassembled WGS sequence"/>
</dbReference>
<reference evidence="2" key="1">
    <citation type="submission" date="2016-10" db="EMBL/GenBank/DDBJ databases">
        <authorList>
            <person name="Varghese N."/>
            <person name="Submissions S."/>
        </authorList>
    </citation>
    <scope>NUCLEOTIDE SEQUENCE [LARGE SCALE GENOMIC DNA]</scope>
    <source>
        <strain evidence="2">CGMCC 1.3431</strain>
    </source>
</reference>
<dbReference type="Pfam" id="PF02620">
    <property type="entry name" value="YceD"/>
    <property type="match status" value="1"/>
</dbReference>
<evidence type="ECO:0000313" key="1">
    <source>
        <dbReference type="EMBL" id="SCW33868.1"/>
    </source>
</evidence>
<dbReference type="RefSeq" id="WP_090643320.1">
    <property type="nucleotide sequence ID" value="NZ_CBCRYE010000001.1"/>
</dbReference>
<evidence type="ECO:0000313" key="2">
    <source>
        <dbReference type="Proteomes" id="UP000199150"/>
    </source>
</evidence>
<dbReference type="AlphaFoldDB" id="A0A1G4PP59"/>
<organism evidence="1 2">
    <name type="scientific">Asticcacaulis taihuensis</name>
    <dbReference type="NCBI Taxonomy" id="260084"/>
    <lineage>
        <taxon>Bacteria</taxon>
        <taxon>Pseudomonadati</taxon>
        <taxon>Pseudomonadota</taxon>
        <taxon>Alphaproteobacteria</taxon>
        <taxon>Caulobacterales</taxon>
        <taxon>Caulobacteraceae</taxon>
        <taxon>Asticcacaulis</taxon>
    </lineage>
</organism>
<keyword evidence="2" id="KW-1185">Reference proteome</keyword>
<dbReference type="EMBL" id="FMTS01000001">
    <property type="protein sequence ID" value="SCW33868.1"/>
    <property type="molecule type" value="Genomic_DNA"/>
</dbReference>